<keyword evidence="9" id="KW-1185">Reference proteome</keyword>
<evidence type="ECO:0000256" key="2">
    <source>
        <dbReference type="ARBA" id="ARBA00022617"/>
    </source>
</evidence>
<sequence length="420" mass="45675">MSMGRLWAQSDGAQRDCGNIPGSAPHRPERRGMMAGVVTLFDEGFARDPWDALRELRADGGVHRVRTPDGPPAWLVTRYRDVRAGLGDERLSTNLVHARGQDYRGFAVPAPLDVFQSSEADVLGRLRGAVAGELQPRRLRQWTEEATQAITAGWDALDGAAAFDFVERVAVPIPALVLGELLGLPEGERELLAEWANTTLRAGAAPRARDTIGMMGRILEGAKTFGQQESGATMLGRLSDGRLSDGELTGLLFYLLFVWYEVVVDLVSGAVLELSARPEQRDAFLAMPDRRSAVDELLRYLSPQVLAGPRFAVCDMEIGGAKIAAGETVLLCLAAANHDDEIFERAAELEVRRAHNPHLALGHGMHACVGTGLVHPIAAAVLEQALRRWPDLRVTAGNDTLTWRSGFRHRGPLTLPVLVT</sequence>
<comment type="similarity">
    <text evidence="1">Belongs to the cytochrome P450 family.</text>
</comment>
<gene>
    <name evidence="8" type="ORF">H0264_34320</name>
</gene>
<organism evidence="8 9">
    <name type="scientific">Nocardia huaxiensis</name>
    <dbReference type="NCBI Taxonomy" id="2755382"/>
    <lineage>
        <taxon>Bacteria</taxon>
        <taxon>Bacillati</taxon>
        <taxon>Actinomycetota</taxon>
        <taxon>Actinomycetes</taxon>
        <taxon>Mycobacteriales</taxon>
        <taxon>Nocardiaceae</taxon>
        <taxon>Nocardia</taxon>
    </lineage>
</organism>
<dbReference type="Pfam" id="PF00067">
    <property type="entry name" value="p450"/>
    <property type="match status" value="1"/>
</dbReference>
<dbReference type="AlphaFoldDB" id="A0A7D6ZP73"/>
<dbReference type="PRINTS" id="PR00359">
    <property type="entry name" value="BP450"/>
</dbReference>
<dbReference type="InterPro" id="IPR002397">
    <property type="entry name" value="Cyt_P450_B"/>
</dbReference>
<evidence type="ECO:0000313" key="9">
    <source>
        <dbReference type="Proteomes" id="UP000515512"/>
    </source>
</evidence>
<dbReference type="GO" id="GO:0016705">
    <property type="term" value="F:oxidoreductase activity, acting on paired donors, with incorporation or reduction of molecular oxygen"/>
    <property type="evidence" value="ECO:0007669"/>
    <property type="project" value="InterPro"/>
</dbReference>
<keyword evidence="6" id="KW-0503">Monooxygenase</keyword>
<keyword evidence="5" id="KW-0408">Iron</keyword>
<dbReference type="GO" id="GO:0005506">
    <property type="term" value="F:iron ion binding"/>
    <property type="evidence" value="ECO:0007669"/>
    <property type="project" value="InterPro"/>
</dbReference>
<keyword evidence="4" id="KW-0560">Oxidoreductase</keyword>
<dbReference type="Proteomes" id="UP000515512">
    <property type="component" value="Chromosome"/>
</dbReference>
<evidence type="ECO:0000256" key="6">
    <source>
        <dbReference type="ARBA" id="ARBA00023033"/>
    </source>
</evidence>
<evidence type="ECO:0000256" key="7">
    <source>
        <dbReference type="SAM" id="MobiDB-lite"/>
    </source>
</evidence>
<name>A0A7D6ZP73_9NOCA</name>
<dbReference type="PANTHER" id="PTHR46696:SF1">
    <property type="entry name" value="CYTOCHROME P450 YJIB-RELATED"/>
    <property type="match status" value="1"/>
</dbReference>
<reference evidence="8 9" key="1">
    <citation type="submission" date="2020-07" db="EMBL/GenBank/DDBJ databases">
        <authorList>
            <person name="Zhuang K."/>
            <person name="Ran Y."/>
        </authorList>
    </citation>
    <scope>NUCLEOTIDE SEQUENCE [LARGE SCALE GENOMIC DNA]</scope>
    <source>
        <strain evidence="8 9">WCH-YHL-001</strain>
    </source>
</reference>
<evidence type="ECO:0000313" key="8">
    <source>
        <dbReference type="EMBL" id="QLY30185.1"/>
    </source>
</evidence>
<evidence type="ECO:0000256" key="5">
    <source>
        <dbReference type="ARBA" id="ARBA00023004"/>
    </source>
</evidence>
<dbReference type="RefSeq" id="WP_181581384.1">
    <property type="nucleotide sequence ID" value="NZ_CP059399.1"/>
</dbReference>
<evidence type="ECO:0000256" key="1">
    <source>
        <dbReference type="ARBA" id="ARBA00010617"/>
    </source>
</evidence>
<dbReference type="EMBL" id="CP059399">
    <property type="protein sequence ID" value="QLY30185.1"/>
    <property type="molecule type" value="Genomic_DNA"/>
</dbReference>
<keyword evidence="2" id="KW-0349">Heme</keyword>
<evidence type="ECO:0000256" key="3">
    <source>
        <dbReference type="ARBA" id="ARBA00022723"/>
    </source>
</evidence>
<proteinExistence type="inferred from homology"/>
<dbReference type="InterPro" id="IPR001128">
    <property type="entry name" value="Cyt_P450"/>
</dbReference>
<dbReference type="GO" id="GO:0020037">
    <property type="term" value="F:heme binding"/>
    <property type="evidence" value="ECO:0007669"/>
    <property type="project" value="InterPro"/>
</dbReference>
<protein>
    <submittedName>
        <fullName evidence="8">Cytochrome P450</fullName>
    </submittedName>
</protein>
<dbReference type="KEGG" id="nhu:H0264_34320"/>
<accession>A0A7D6ZP73</accession>
<dbReference type="Gene3D" id="1.10.630.10">
    <property type="entry name" value="Cytochrome P450"/>
    <property type="match status" value="1"/>
</dbReference>
<dbReference type="SUPFAM" id="SSF48264">
    <property type="entry name" value="Cytochrome P450"/>
    <property type="match status" value="1"/>
</dbReference>
<keyword evidence="3" id="KW-0479">Metal-binding</keyword>
<dbReference type="PANTHER" id="PTHR46696">
    <property type="entry name" value="P450, PUTATIVE (EUROFUNG)-RELATED"/>
    <property type="match status" value="1"/>
</dbReference>
<feature type="region of interest" description="Disordered" evidence="7">
    <location>
        <begin position="1"/>
        <end position="31"/>
    </location>
</feature>
<dbReference type="InterPro" id="IPR036396">
    <property type="entry name" value="Cyt_P450_sf"/>
</dbReference>
<dbReference type="GO" id="GO:0004497">
    <property type="term" value="F:monooxygenase activity"/>
    <property type="evidence" value="ECO:0007669"/>
    <property type="project" value="UniProtKB-KW"/>
</dbReference>
<evidence type="ECO:0000256" key="4">
    <source>
        <dbReference type="ARBA" id="ARBA00023002"/>
    </source>
</evidence>